<organism evidence="2 3">
    <name type="scientific">Pseudoalteromonas haloplanktis</name>
    <name type="common">Alteromonas haloplanktis</name>
    <dbReference type="NCBI Taxonomy" id="228"/>
    <lineage>
        <taxon>Bacteria</taxon>
        <taxon>Pseudomonadati</taxon>
        <taxon>Pseudomonadota</taxon>
        <taxon>Gammaproteobacteria</taxon>
        <taxon>Alteromonadales</taxon>
        <taxon>Pseudoalteromonadaceae</taxon>
        <taxon>Pseudoalteromonas</taxon>
    </lineage>
</organism>
<accession>A0A9W4VRK0</accession>
<gene>
    <name evidence="2" type="ORF">PSEHALCIP103_02096</name>
</gene>
<protein>
    <recommendedName>
        <fullName evidence="4">SAP domain-containing protein</fullName>
    </recommendedName>
</protein>
<evidence type="ECO:0000313" key="2">
    <source>
        <dbReference type="EMBL" id="CAH9059614.1"/>
    </source>
</evidence>
<dbReference type="AlphaFoldDB" id="A0A9W4VRK0"/>
<dbReference type="RefSeq" id="WP_262976773.1">
    <property type="nucleotide sequence ID" value="NZ_CAMAPB010000028.1"/>
</dbReference>
<sequence length="518" mass="59029">MTIDELIKVLRTGKVLLPLASRFISYTSQGTDQAKKVTTDKLSELGVVSSEDYLLIKTTQDIIPGINHFELLVHSLKGLYCLDQVALNSYQRKFNNLEFLLIDFDVDIEKLNRDNNLKRLNEVTVKEFAFKIESNDLITQSISESNLFVLMRSFKRECNLDDLNLSLINDVFTIHALDIDLDKFRARYKAGENFVKSNVDNFLNENSSVKKLDRESFGGFITGIIQEFKEQKENPNAIVNKLNRLDNHDGFDYLVFKLIYLKLKYVHQQSADGEEFHEMAELYKELKRIVGIELSAAFRLYISSLSYKDIATSYHRYKRIPIYSNLNEGLYNVDVATESPQLKSETVELTNQIKVLQKEIQKLNDEAAEKALAESAKIHKVVESLEQNNEALSSKVEAICDAFKPKNKAIVINVHEDQQPKQEIVINLNEDEVPACKEDNVVDNNDDIATISVKQVITEWLSDSDEKDLNNLSKKQLTKIAKTFDIESSGSKPSLVDSIMTYLSSTKLTETIAQKDPA</sequence>
<proteinExistence type="predicted"/>
<dbReference type="EMBL" id="CAMAPB010000028">
    <property type="protein sequence ID" value="CAH9059614.1"/>
    <property type="molecule type" value="Genomic_DNA"/>
</dbReference>
<evidence type="ECO:0000313" key="3">
    <source>
        <dbReference type="Proteomes" id="UP001152447"/>
    </source>
</evidence>
<evidence type="ECO:0008006" key="4">
    <source>
        <dbReference type="Google" id="ProtNLM"/>
    </source>
</evidence>
<dbReference type="Proteomes" id="UP001152447">
    <property type="component" value="Unassembled WGS sequence"/>
</dbReference>
<comment type="caution">
    <text evidence="2">The sequence shown here is derived from an EMBL/GenBank/DDBJ whole genome shotgun (WGS) entry which is preliminary data.</text>
</comment>
<evidence type="ECO:0000256" key="1">
    <source>
        <dbReference type="SAM" id="Coils"/>
    </source>
</evidence>
<keyword evidence="1" id="KW-0175">Coiled coil</keyword>
<feature type="coiled-coil region" evidence="1">
    <location>
        <begin position="346"/>
        <end position="402"/>
    </location>
</feature>
<reference evidence="2" key="1">
    <citation type="submission" date="2022-07" db="EMBL/GenBank/DDBJ databases">
        <authorList>
            <person name="Criscuolo A."/>
        </authorList>
    </citation>
    <scope>NUCLEOTIDE SEQUENCE</scope>
    <source>
        <strain evidence="2">CIP103197</strain>
    </source>
</reference>
<keyword evidence="3" id="KW-1185">Reference proteome</keyword>
<name>A0A9W4VRK0_PSEHA</name>